<proteinExistence type="predicted"/>
<reference evidence="1 2" key="1">
    <citation type="journal article" date="2010" name="Stand. Genomic Sci.">
        <title>Non-contiguous finished genome sequence of Aminomonas paucivorans type strain (GLU-3).</title>
        <authorList>
            <person name="Pitluck S."/>
            <person name="Yasawong M."/>
            <person name="Held B."/>
            <person name="Lapidus A."/>
            <person name="Nolan M."/>
            <person name="Copeland A."/>
            <person name="Lucas S."/>
            <person name="Del Rio T.G."/>
            <person name="Tice H."/>
            <person name="Cheng J.F."/>
            <person name="Chertkov O."/>
            <person name="Goodwin L."/>
            <person name="Tapia R."/>
            <person name="Han C."/>
            <person name="Liolios K."/>
            <person name="Ivanova N."/>
            <person name="Mavromatis K."/>
            <person name="Ovchinnikova G."/>
            <person name="Pati A."/>
            <person name="Chen A."/>
            <person name="Palaniappan K."/>
            <person name="Land M."/>
            <person name="Hauser L."/>
            <person name="Chang Y.J."/>
            <person name="Jeffries C.D."/>
            <person name="Pukall R."/>
            <person name="Spring S."/>
            <person name="Rohde M."/>
            <person name="Sikorski J."/>
            <person name="Goker M."/>
            <person name="Woyke T."/>
            <person name="Bristow J."/>
            <person name="Eisen J.A."/>
            <person name="Markowitz V."/>
            <person name="Hugenholtz P."/>
            <person name="Kyrpides N.C."/>
            <person name="Klenk H.P."/>
        </authorList>
    </citation>
    <scope>NUCLEOTIDE SEQUENCE [LARGE SCALE GENOMIC DNA]</scope>
    <source>
        <strain evidence="1 2">DSM 12260</strain>
    </source>
</reference>
<dbReference type="Proteomes" id="UP000005096">
    <property type="component" value="Chromosome"/>
</dbReference>
<evidence type="ECO:0000313" key="2">
    <source>
        <dbReference type="Proteomes" id="UP000005096"/>
    </source>
</evidence>
<dbReference type="RefSeq" id="WP_006300947.1">
    <property type="nucleotide sequence ID" value="NZ_CM001022.1"/>
</dbReference>
<accession>E3CYW6</accession>
<protein>
    <submittedName>
        <fullName evidence="1">Uncharacterized protein</fullName>
    </submittedName>
</protein>
<organism evidence="1 2">
    <name type="scientific">Aminomonas paucivorans DSM 12260</name>
    <dbReference type="NCBI Taxonomy" id="584708"/>
    <lineage>
        <taxon>Bacteria</taxon>
        <taxon>Thermotogati</taxon>
        <taxon>Synergistota</taxon>
        <taxon>Synergistia</taxon>
        <taxon>Synergistales</taxon>
        <taxon>Synergistaceae</taxon>
        <taxon>Aminomonas</taxon>
    </lineage>
</organism>
<evidence type="ECO:0000313" key="1">
    <source>
        <dbReference type="EMBL" id="EFQ23744.1"/>
    </source>
</evidence>
<sequence length="158" mass="17807">MLFLWKTTRLGKIWLDGESLRRLVTQRLPEGYVCQEASFVGDQALLHLFVSLPEGEDPQKRLLCSQRVESWFHPSGIKVQIHWTERRPEEPASPAKGIWKTPLFWAAAGAAVVALSQLGFKGILRSVLAGVFAYGAAWVCLTEDGKKLVQSITKEFRR</sequence>
<gene>
    <name evidence="1" type="ORF">Apau_1323</name>
</gene>
<dbReference type="eggNOG" id="ENOG5032X74">
    <property type="taxonomic scope" value="Bacteria"/>
</dbReference>
<dbReference type="EMBL" id="CM001022">
    <property type="protein sequence ID" value="EFQ23744.1"/>
    <property type="molecule type" value="Genomic_DNA"/>
</dbReference>
<name>E3CYW6_9BACT</name>
<dbReference type="HOGENOM" id="CLU_138355_0_0_0"/>
<dbReference type="STRING" id="584708.Apau_1323"/>
<dbReference type="PaxDb" id="584708-Apau_1323"/>
<keyword evidence="2" id="KW-1185">Reference proteome</keyword>
<dbReference type="AlphaFoldDB" id="E3CYW6"/>